<dbReference type="GO" id="GO:0003755">
    <property type="term" value="F:peptidyl-prolyl cis-trans isomerase activity"/>
    <property type="evidence" value="ECO:0007669"/>
    <property type="project" value="UniProtKB-EC"/>
</dbReference>
<evidence type="ECO:0000313" key="3">
    <source>
        <dbReference type="EMBL" id="MFC0475015.1"/>
    </source>
</evidence>
<dbReference type="SUPFAM" id="SSF54534">
    <property type="entry name" value="FKBP-like"/>
    <property type="match status" value="1"/>
</dbReference>
<dbReference type="PANTHER" id="PTHR47245">
    <property type="entry name" value="PEPTIDYLPROLYL ISOMERASE"/>
    <property type="match status" value="1"/>
</dbReference>
<evidence type="ECO:0000259" key="2">
    <source>
        <dbReference type="PROSITE" id="PS50198"/>
    </source>
</evidence>
<dbReference type="PANTHER" id="PTHR47245:SF2">
    <property type="entry name" value="PEPTIDYL-PROLYL CIS-TRANS ISOMERASE HP_0175-RELATED"/>
    <property type="match status" value="1"/>
</dbReference>
<feature type="domain" description="PpiC" evidence="2">
    <location>
        <begin position="157"/>
        <end position="247"/>
    </location>
</feature>
<dbReference type="Pfam" id="PF13624">
    <property type="entry name" value="SurA_N_3"/>
    <property type="match status" value="1"/>
</dbReference>
<name>A0ABV6KQ30_9BACI</name>
<dbReference type="InterPro" id="IPR027304">
    <property type="entry name" value="Trigger_fact/SurA_dom_sf"/>
</dbReference>
<evidence type="ECO:0000313" key="4">
    <source>
        <dbReference type="Proteomes" id="UP001589738"/>
    </source>
</evidence>
<comment type="caution">
    <text evidence="3">The sequence shown here is derived from an EMBL/GenBank/DDBJ whole genome shotgun (WGS) entry which is preliminary data.</text>
</comment>
<dbReference type="EMBL" id="JBHLUU010000022">
    <property type="protein sequence ID" value="MFC0475015.1"/>
    <property type="molecule type" value="Genomic_DNA"/>
</dbReference>
<dbReference type="InterPro" id="IPR023058">
    <property type="entry name" value="PPIase_PpiC_CS"/>
</dbReference>
<dbReference type="InterPro" id="IPR050245">
    <property type="entry name" value="PrsA_foldase"/>
</dbReference>
<keyword evidence="4" id="KW-1185">Reference proteome</keyword>
<dbReference type="PROSITE" id="PS01096">
    <property type="entry name" value="PPIC_PPIASE_1"/>
    <property type="match status" value="1"/>
</dbReference>
<accession>A0ABV6KQ30</accession>
<dbReference type="Pfam" id="PF13616">
    <property type="entry name" value="Rotamase_3"/>
    <property type="match status" value="1"/>
</dbReference>
<dbReference type="InterPro" id="IPR046357">
    <property type="entry name" value="PPIase_dom_sf"/>
</dbReference>
<organism evidence="3 4">
    <name type="scientific">Robertmurraya beringensis</name>
    <dbReference type="NCBI Taxonomy" id="641660"/>
    <lineage>
        <taxon>Bacteria</taxon>
        <taxon>Bacillati</taxon>
        <taxon>Bacillota</taxon>
        <taxon>Bacilli</taxon>
        <taxon>Bacillales</taxon>
        <taxon>Bacillaceae</taxon>
        <taxon>Robertmurraya</taxon>
    </lineage>
</organism>
<gene>
    <name evidence="3" type="ORF">ACFFHF_07065</name>
</gene>
<dbReference type="EC" id="5.2.1.8" evidence="3"/>
<dbReference type="RefSeq" id="WP_377057794.1">
    <property type="nucleotide sequence ID" value="NZ_JBHLUU010000022.1"/>
</dbReference>
<reference evidence="3 4" key="1">
    <citation type="submission" date="2024-09" db="EMBL/GenBank/DDBJ databases">
        <authorList>
            <person name="Sun Q."/>
            <person name="Mori K."/>
        </authorList>
    </citation>
    <scope>NUCLEOTIDE SEQUENCE [LARGE SCALE GENOMIC DNA]</scope>
    <source>
        <strain evidence="3 4">CGMCC 1.9126</strain>
    </source>
</reference>
<dbReference type="SUPFAM" id="SSF109998">
    <property type="entry name" value="Triger factor/SurA peptide-binding domain-like"/>
    <property type="match status" value="1"/>
</dbReference>
<dbReference type="PROSITE" id="PS50198">
    <property type="entry name" value="PPIC_PPIASE_2"/>
    <property type="match status" value="1"/>
</dbReference>
<dbReference type="Gene3D" id="1.10.4030.10">
    <property type="entry name" value="Porin chaperone SurA, peptide-binding domain"/>
    <property type="match status" value="1"/>
</dbReference>
<dbReference type="Proteomes" id="UP001589738">
    <property type="component" value="Unassembled WGS sequence"/>
</dbReference>
<keyword evidence="1" id="KW-0697">Rotamase</keyword>
<sequence>MKEKLLRKKLVITIVTALIGLAIIAGILLSTKDSVIAKVGDASISEDELQQTLLDQYGADALDVLITNKLIELEADKQKITVSDEEVDEELATLAESYGGETALEEAVVASGSTMDDVRDDIISYIKTEKLLEPRIEITDEELQTYFDENKDTFATAEQVQASHILVADEATANEVKSKLDAGEDFSELAKEYSTDTTTAESGGDLGYFSSGDMVAEFEEVAFALGVDEISAPVKTDYGYHIIKVVDHQEAKEANFEDSKEEISDTLMNDKMSTEYTVWLEELKEEYEITNYLEA</sequence>
<protein>
    <submittedName>
        <fullName evidence="3">Peptidylprolyl isomerase</fullName>
        <ecNumber evidence="3">5.2.1.8</ecNumber>
    </submittedName>
</protein>
<dbReference type="Gene3D" id="3.10.50.40">
    <property type="match status" value="1"/>
</dbReference>
<keyword evidence="1 3" id="KW-0413">Isomerase</keyword>
<evidence type="ECO:0000256" key="1">
    <source>
        <dbReference type="PROSITE-ProRule" id="PRU00278"/>
    </source>
</evidence>
<proteinExistence type="predicted"/>
<dbReference type="InterPro" id="IPR000297">
    <property type="entry name" value="PPIase_PpiC"/>
</dbReference>